<comment type="caution">
    <text evidence="4">The sequence shown here is derived from an EMBL/GenBank/DDBJ whole genome shotgun (WGS) entry which is preliminary data.</text>
</comment>
<dbReference type="GO" id="GO:0005634">
    <property type="term" value="C:nucleus"/>
    <property type="evidence" value="ECO:0007669"/>
    <property type="project" value="UniProtKB-UniRule"/>
</dbReference>
<dbReference type="InterPro" id="IPR052856">
    <property type="entry name" value="SOX30_TF"/>
</dbReference>
<dbReference type="Gene3D" id="1.10.30.10">
    <property type="entry name" value="High mobility group box domain"/>
    <property type="match status" value="1"/>
</dbReference>
<dbReference type="SUPFAM" id="SSF47095">
    <property type="entry name" value="HMG-box"/>
    <property type="match status" value="1"/>
</dbReference>
<dbReference type="AlphaFoldDB" id="A0AAD5AZ81"/>
<feature type="domain" description="HMG box" evidence="3">
    <location>
        <begin position="68"/>
        <end position="136"/>
    </location>
</feature>
<dbReference type="SMART" id="SM00398">
    <property type="entry name" value="HMG"/>
    <property type="match status" value="1"/>
</dbReference>
<dbReference type="Pfam" id="PF00505">
    <property type="entry name" value="HMG_box"/>
    <property type="match status" value="1"/>
</dbReference>
<keyword evidence="1" id="KW-0238">DNA-binding</keyword>
<dbReference type="PANTHER" id="PTHR47279">
    <property type="entry name" value="TRANSCRIPTION FACTOR SOX-30"/>
    <property type="match status" value="1"/>
</dbReference>
<gene>
    <name evidence="4" type="ORF">C0J50_15483</name>
</gene>
<protein>
    <submittedName>
        <fullName evidence="4">Transcription factor SOX-7</fullName>
    </submittedName>
</protein>
<evidence type="ECO:0000313" key="4">
    <source>
        <dbReference type="EMBL" id="KAI5625007.1"/>
    </source>
</evidence>
<proteinExistence type="predicted"/>
<dbReference type="PROSITE" id="PS50118">
    <property type="entry name" value="HMG_BOX_2"/>
    <property type="match status" value="1"/>
</dbReference>
<dbReference type="Proteomes" id="UP001205998">
    <property type="component" value="Unassembled WGS sequence"/>
</dbReference>
<evidence type="ECO:0000259" key="3">
    <source>
        <dbReference type="PROSITE" id="PS50118"/>
    </source>
</evidence>
<dbReference type="EMBL" id="MU551576">
    <property type="protein sequence ID" value="KAI5625007.1"/>
    <property type="molecule type" value="Genomic_DNA"/>
</dbReference>
<keyword evidence="5" id="KW-1185">Reference proteome</keyword>
<dbReference type="InterPro" id="IPR036910">
    <property type="entry name" value="HMG_box_dom_sf"/>
</dbReference>
<dbReference type="PANTHER" id="PTHR47279:SF1">
    <property type="entry name" value="TRANSCRIPTION FACTOR SOX-30"/>
    <property type="match status" value="1"/>
</dbReference>
<evidence type="ECO:0000256" key="1">
    <source>
        <dbReference type="PROSITE-ProRule" id="PRU00267"/>
    </source>
</evidence>
<evidence type="ECO:0000256" key="2">
    <source>
        <dbReference type="SAM" id="MobiDB-lite"/>
    </source>
</evidence>
<keyword evidence="1" id="KW-0539">Nucleus</keyword>
<dbReference type="GO" id="GO:0003677">
    <property type="term" value="F:DNA binding"/>
    <property type="evidence" value="ECO:0007669"/>
    <property type="project" value="UniProtKB-UniRule"/>
</dbReference>
<reference evidence="4" key="1">
    <citation type="submission" date="2018-07" db="EMBL/GenBank/DDBJ databases">
        <title>Comparative genomics of catfishes provides insights into carnivory and benthic adaptation.</title>
        <authorList>
            <person name="Zhang Y."/>
            <person name="Wang D."/>
            <person name="Peng Z."/>
            <person name="Zheng S."/>
            <person name="Shao F."/>
            <person name="Tao W."/>
        </authorList>
    </citation>
    <scope>NUCLEOTIDE SEQUENCE</scope>
    <source>
        <strain evidence="4">Chongqing</strain>
    </source>
</reference>
<evidence type="ECO:0000313" key="5">
    <source>
        <dbReference type="Proteomes" id="UP001205998"/>
    </source>
</evidence>
<organism evidence="4 5">
    <name type="scientific">Silurus asotus</name>
    <name type="common">Amur catfish</name>
    <name type="synonym">Parasilurus asotus</name>
    <dbReference type="NCBI Taxonomy" id="30991"/>
    <lineage>
        <taxon>Eukaryota</taxon>
        <taxon>Metazoa</taxon>
        <taxon>Chordata</taxon>
        <taxon>Craniata</taxon>
        <taxon>Vertebrata</taxon>
        <taxon>Euteleostomi</taxon>
        <taxon>Actinopterygii</taxon>
        <taxon>Neopterygii</taxon>
        <taxon>Teleostei</taxon>
        <taxon>Ostariophysi</taxon>
        <taxon>Siluriformes</taxon>
        <taxon>Siluridae</taxon>
        <taxon>Silurus</taxon>
    </lineage>
</organism>
<feature type="region of interest" description="Disordered" evidence="2">
    <location>
        <begin position="142"/>
        <end position="165"/>
    </location>
</feature>
<dbReference type="InterPro" id="IPR009071">
    <property type="entry name" value="HMG_box_dom"/>
</dbReference>
<sequence>MKRKQTAEMFLIVFSDKRQGFDQSALQDGKKDFLARKGNFQKKEGEIMTDNKTDKFNIAKCRDKKGNIRRPMNAYMVWARKQRPIFSKANPNSSSAEISMQLGIQWNKLSEEQKKPYYTESWRLKQEHEQLFPDWVYKPLSKKGKRKDSLQSSDSQRRPDHQPNHHIVMKMPEEVPVHDLVPEVSDQFPGLSHQELLSPKDFCFDPPLFPSVSESTFCQIDTCFGSDCTSSEFQLEDEDEITLLNNNIFSILNEDCDFFNQSGDQNHTEDPHNSTEILDSVPVFDVDSFENLLKQLEEMENDSGIEEDGEIQTYHVL</sequence>
<accession>A0AAD5AZ81</accession>
<feature type="DNA-binding region" description="HMG box" evidence="1">
    <location>
        <begin position="68"/>
        <end position="136"/>
    </location>
</feature>
<name>A0AAD5AZ81_SILAS</name>